<feature type="region of interest" description="Disordered" evidence="7">
    <location>
        <begin position="418"/>
        <end position="437"/>
    </location>
</feature>
<name>Q01SI1_SOLUE</name>
<dbReference type="GO" id="GO:0044718">
    <property type="term" value="P:siderophore transmembrane transport"/>
    <property type="evidence" value="ECO:0007669"/>
    <property type="project" value="TreeGrafter"/>
</dbReference>
<feature type="domain" description="TonB-dependent transporter Oar-like beta-barrel" evidence="10">
    <location>
        <begin position="313"/>
        <end position="870"/>
    </location>
</feature>
<evidence type="ECO:0000256" key="7">
    <source>
        <dbReference type="SAM" id="MobiDB-lite"/>
    </source>
</evidence>
<keyword evidence="6" id="KW-0998">Cell outer membrane</keyword>
<keyword evidence="3" id="KW-1134">Transmembrane beta strand</keyword>
<keyword evidence="2" id="KW-0813">Transport</keyword>
<dbReference type="Pfam" id="PF25183">
    <property type="entry name" value="OMP_b-brl_4"/>
    <property type="match status" value="2"/>
</dbReference>
<comment type="subcellular location">
    <subcellularLocation>
        <location evidence="1">Cell outer membrane</location>
        <topology evidence="1">Multi-pass membrane protein</topology>
    </subcellularLocation>
</comment>
<evidence type="ECO:0000256" key="1">
    <source>
        <dbReference type="ARBA" id="ARBA00004571"/>
    </source>
</evidence>
<accession>Q01SI1</accession>
<feature type="domain" description="TonB-dependent transporter Oar-like beta-barrel" evidence="10">
    <location>
        <begin position="243"/>
        <end position="311"/>
    </location>
</feature>
<keyword evidence="5" id="KW-0472">Membrane</keyword>
<evidence type="ECO:0000259" key="10">
    <source>
        <dbReference type="Pfam" id="PF25183"/>
    </source>
</evidence>
<feature type="chain" id="PRO_5004162539" evidence="8">
    <location>
        <begin position="24"/>
        <end position="977"/>
    </location>
</feature>
<evidence type="ECO:0000259" key="9">
    <source>
        <dbReference type="Pfam" id="PF07715"/>
    </source>
</evidence>
<dbReference type="STRING" id="234267.Acid_6465"/>
<dbReference type="EMBL" id="CP000473">
    <property type="protein sequence ID" value="ABJ87389.1"/>
    <property type="molecule type" value="Genomic_DNA"/>
</dbReference>
<dbReference type="PANTHER" id="PTHR30069:SF46">
    <property type="entry name" value="OAR PROTEIN"/>
    <property type="match status" value="1"/>
</dbReference>
<reference evidence="11" key="1">
    <citation type="submission" date="2006-10" db="EMBL/GenBank/DDBJ databases">
        <title>Complete sequence of Solibacter usitatus Ellin6076.</title>
        <authorList>
            <consortium name="US DOE Joint Genome Institute"/>
            <person name="Copeland A."/>
            <person name="Lucas S."/>
            <person name="Lapidus A."/>
            <person name="Barry K."/>
            <person name="Detter J.C."/>
            <person name="Glavina del Rio T."/>
            <person name="Hammon N."/>
            <person name="Israni S."/>
            <person name="Dalin E."/>
            <person name="Tice H."/>
            <person name="Pitluck S."/>
            <person name="Thompson L.S."/>
            <person name="Brettin T."/>
            <person name="Bruce D."/>
            <person name="Han C."/>
            <person name="Tapia R."/>
            <person name="Gilna P."/>
            <person name="Schmutz J."/>
            <person name="Larimer F."/>
            <person name="Land M."/>
            <person name="Hauser L."/>
            <person name="Kyrpides N."/>
            <person name="Mikhailova N."/>
            <person name="Janssen P.H."/>
            <person name="Kuske C.R."/>
            <person name="Richardson P."/>
        </authorList>
    </citation>
    <scope>NUCLEOTIDE SEQUENCE</scope>
    <source>
        <strain evidence="11">Ellin6076</strain>
    </source>
</reference>
<evidence type="ECO:0000256" key="8">
    <source>
        <dbReference type="SAM" id="SignalP"/>
    </source>
</evidence>
<feature type="signal peptide" evidence="8">
    <location>
        <begin position="1"/>
        <end position="23"/>
    </location>
</feature>
<dbReference type="eggNOG" id="COG4771">
    <property type="taxonomic scope" value="Bacteria"/>
</dbReference>
<dbReference type="InterPro" id="IPR012910">
    <property type="entry name" value="Plug_dom"/>
</dbReference>
<dbReference type="InterPro" id="IPR039426">
    <property type="entry name" value="TonB-dep_rcpt-like"/>
</dbReference>
<dbReference type="InParanoid" id="Q01SI1"/>
<dbReference type="InterPro" id="IPR057601">
    <property type="entry name" value="Oar-like_b-barrel"/>
</dbReference>
<dbReference type="SUPFAM" id="SSF56935">
    <property type="entry name" value="Porins"/>
    <property type="match status" value="1"/>
</dbReference>
<evidence type="ECO:0000256" key="5">
    <source>
        <dbReference type="ARBA" id="ARBA00023136"/>
    </source>
</evidence>
<dbReference type="GO" id="GO:0009279">
    <property type="term" value="C:cell outer membrane"/>
    <property type="evidence" value="ECO:0007669"/>
    <property type="project" value="UniProtKB-SubCell"/>
</dbReference>
<evidence type="ECO:0000313" key="11">
    <source>
        <dbReference type="EMBL" id="ABJ87389.1"/>
    </source>
</evidence>
<keyword evidence="4" id="KW-0812">Transmembrane</keyword>
<dbReference type="AlphaFoldDB" id="Q01SI1"/>
<protein>
    <submittedName>
        <fullName evidence="11">Uncharacterized protein</fullName>
    </submittedName>
</protein>
<dbReference type="Gene3D" id="2.60.40.1120">
    <property type="entry name" value="Carboxypeptidase-like, regulatory domain"/>
    <property type="match status" value="1"/>
</dbReference>
<dbReference type="PANTHER" id="PTHR30069">
    <property type="entry name" value="TONB-DEPENDENT OUTER MEMBRANE RECEPTOR"/>
    <property type="match status" value="1"/>
</dbReference>
<evidence type="ECO:0000256" key="2">
    <source>
        <dbReference type="ARBA" id="ARBA00022448"/>
    </source>
</evidence>
<dbReference type="Gene3D" id="2.40.170.20">
    <property type="entry name" value="TonB-dependent receptor, beta-barrel domain"/>
    <property type="match status" value="2"/>
</dbReference>
<dbReference type="InterPro" id="IPR037066">
    <property type="entry name" value="Plug_dom_sf"/>
</dbReference>
<dbReference type="Pfam" id="PF07715">
    <property type="entry name" value="Plug"/>
    <property type="match status" value="1"/>
</dbReference>
<evidence type="ECO:0000256" key="4">
    <source>
        <dbReference type="ARBA" id="ARBA00022692"/>
    </source>
</evidence>
<dbReference type="InterPro" id="IPR008969">
    <property type="entry name" value="CarboxyPept-like_regulatory"/>
</dbReference>
<keyword evidence="8" id="KW-0732">Signal</keyword>
<dbReference type="SUPFAM" id="SSF49464">
    <property type="entry name" value="Carboxypeptidase regulatory domain-like"/>
    <property type="match status" value="1"/>
</dbReference>
<proteinExistence type="predicted"/>
<dbReference type="HOGENOM" id="CLU_006298_0_0_0"/>
<evidence type="ECO:0000256" key="3">
    <source>
        <dbReference type="ARBA" id="ARBA00022452"/>
    </source>
</evidence>
<gene>
    <name evidence="11" type="ordered locus">Acid_6465</name>
</gene>
<dbReference type="Gene3D" id="2.170.130.10">
    <property type="entry name" value="TonB-dependent receptor, plug domain"/>
    <property type="match status" value="1"/>
</dbReference>
<feature type="domain" description="TonB-dependent receptor plug" evidence="9">
    <location>
        <begin position="151"/>
        <end position="237"/>
    </location>
</feature>
<dbReference type="KEGG" id="sus:Acid_6465"/>
<dbReference type="GO" id="GO:0015344">
    <property type="term" value="F:siderophore uptake transmembrane transporter activity"/>
    <property type="evidence" value="ECO:0007669"/>
    <property type="project" value="TreeGrafter"/>
</dbReference>
<sequence length="977" mass="107071" precursor="true">MRFYRLVLVCVLAVIATRGVVLAQSQANTGTIEGIVNDPSGRPVAGAQVTVTNIGTNFTRTLTADAEGRFRALLLPLGPYKVTVKAANFGTMVREGMDLAVGQTISLPLALSISQVEQVVSVSAEAPILESSRVEGSTYIDQRSVHDLPNNGRNFLSLVPLTPGVSIVQGPDGDEISINGQKGINNNVSIDGADNNNPFFGEQRGGQRPAFTISLDAIKEFQVVADSAPAEFGRSSGGFINVVTKSGTNSLHGTLHEYQKWTGLTSRLSDGTRLSAFSQEQFGGTLGGAIKKDKLFYFVAFDQQFFTQTKQNNPNRIDATLVTFFANKFKDPNENGPITRDNTATAALGKIDWYVNPKNLFTARYNFAHARQPNGTFDVEQYAVSANAIERDFSNTVSLQLNTTISASTLNEARFQFSREDRPRDYAGPSLPGQSRPLPDTGIDFVGQYRFGLPFFIPVKDHDTRVQLNDNVSLIHGAHNIKFGAELNRTSTTQTFIGFANGRYIFDSVAGFMNYVNIGPKFVECSDGSTNNNGACPQGTSITGPLLLFLQFAGVNGLDTSAAGTQTIPQLEPAVFIQDKWQVRRNLTVSYGLRWDAQIEPDPITPPGSVFFAPFIGKPGFPSTGLIPSSKKQFQPRLGIVWSPGENGKTLIRLGGGIYYARTPGLDLASTRSTNGSVGQSIYRDSTFNSFGLTPPAYDQLVPNASNLPPDHPQVYVTSKDFTNPRTYTWALSVEQAVNDTLKVTGAFTYAKGVHGSRFVDRNDAVFGSPWSTGLGADKTNGIGQLTTLESSAKSLFRGMTLGMQKRLSQHFQFQVNYQLSEDLADDDNERDPFSYRYAVANNFKPDYGFSDRMERHRFNAFGLWQAPWGIEFSPLISYHGPQPVSVTNRVLGNGYIVKRNTFWKDNSFFAFDFRADKNFKLSERFTLQAIVDAFNLTNNANPKHPETTGLLFNFDGTVQSGLGDPRQAQLGLRLIF</sequence>
<evidence type="ECO:0000256" key="6">
    <source>
        <dbReference type="ARBA" id="ARBA00023237"/>
    </source>
</evidence>
<dbReference type="Pfam" id="PF13620">
    <property type="entry name" value="CarboxypepD_reg"/>
    <property type="match status" value="1"/>
</dbReference>
<dbReference type="InterPro" id="IPR036942">
    <property type="entry name" value="Beta-barrel_TonB_sf"/>
</dbReference>
<organism evidence="11">
    <name type="scientific">Solibacter usitatus (strain Ellin6076)</name>
    <dbReference type="NCBI Taxonomy" id="234267"/>
    <lineage>
        <taxon>Bacteria</taxon>
        <taxon>Pseudomonadati</taxon>
        <taxon>Acidobacteriota</taxon>
        <taxon>Terriglobia</taxon>
        <taxon>Bryobacterales</taxon>
        <taxon>Solibacteraceae</taxon>
        <taxon>Candidatus Solibacter</taxon>
    </lineage>
</organism>